<evidence type="ECO:0000313" key="2">
    <source>
        <dbReference type="EMBL" id="GAN33076.1"/>
    </source>
</evidence>
<dbReference type="EMBL" id="BAFN01000001">
    <property type="protein sequence ID" value="GAN33076.1"/>
    <property type="molecule type" value="Genomic_DNA"/>
</dbReference>
<dbReference type="Proteomes" id="UP000032309">
    <property type="component" value="Unassembled WGS sequence"/>
</dbReference>
<protein>
    <submittedName>
        <fullName evidence="2">Glycosyltransferases</fullName>
    </submittedName>
</protein>
<name>A0ABQ0JWI3_9BACT</name>
<accession>A0ABQ0JWI3</accession>
<comment type="caution">
    <text evidence="2">The sequence shown here is derived from an EMBL/GenBank/DDBJ whole genome shotgun (WGS) entry which is preliminary data.</text>
</comment>
<evidence type="ECO:0000313" key="3">
    <source>
        <dbReference type="Proteomes" id="UP000032309"/>
    </source>
</evidence>
<keyword evidence="3" id="KW-1185">Reference proteome</keyword>
<gene>
    <name evidence="2" type="ORF">BROSI_A1593</name>
</gene>
<organism evidence="2 3">
    <name type="scientific">Candidatus Brocadia sinica JPN1</name>
    <dbReference type="NCBI Taxonomy" id="1197129"/>
    <lineage>
        <taxon>Bacteria</taxon>
        <taxon>Pseudomonadati</taxon>
        <taxon>Planctomycetota</taxon>
        <taxon>Candidatus Brocadiia</taxon>
        <taxon>Candidatus Brocadiales</taxon>
        <taxon>Candidatus Brocadiaceae</taxon>
        <taxon>Candidatus Brocadia</taxon>
    </lineage>
</organism>
<sequence>MHTLRERVWLNSTSAFVLSLDISLTAIGKIPKLPKEENSNSTVPIKAYKPKSCSPRTLAA</sequence>
<feature type="region of interest" description="Disordered" evidence="1">
    <location>
        <begin position="35"/>
        <end position="60"/>
    </location>
</feature>
<reference evidence="3" key="1">
    <citation type="journal article" date="2015" name="Genome Announc.">
        <title>Draft Genome Sequence of an Anaerobic Ammonium-Oxidizing Bacterium, "Candidatus Brocadia sinica".</title>
        <authorList>
            <person name="Oshiki M."/>
            <person name="Shinyako-Hata K."/>
            <person name="Satoh H."/>
            <person name="Okabe S."/>
        </authorList>
    </citation>
    <scope>NUCLEOTIDE SEQUENCE [LARGE SCALE GENOMIC DNA]</scope>
    <source>
        <strain evidence="3">JPN1</strain>
    </source>
</reference>
<evidence type="ECO:0000256" key="1">
    <source>
        <dbReference type="SAM" id="MobiDB-lite"/>
    </source>
</evidence>
<proteinExistence type="predicted"/>